<dbReference type="InterPro" id="IPR038214">
    <property type="entry name" value="WPP_sf"/>
</dbReference>
<evidence type="ECO:0000256" key="5">
    <source>
        <dbReference type="SAM" id="MobiDB-lite"/>
    </source>
</evidence>
<evidence type="ECO:0000256" key="2">
    <source>
        <dbReference type="ARBA" id="ARBA00004496"/>
    </source>
</evidence>
<feature type="compositionally biased region" description="Basic and acidic residues" evidence="5">
    <location>
        <begin position="161"/>
        <end position="170"/>
    </location>
</feature>
<evidence type="ECO:0000256" key="1">
    <source>
        <dbReference type="ARBA" id="ARBA00004123"/>
    </source>
</evidence>
<proteinExistence type="predicted"/>
<name>A0A2P5EGU0_TREOI</name>
<evidence type="ECO:0000256" key="4">
    <source>
        <dbReference type="ARBA" id="ARBA00023242"/>
    </source>
</evidence>
<dbReference type="Proteomes" id="UP000237000">
    <property type="component" value="Unassembled WGS sequence"/>
</dbReference>
<dbReference type="GO" id="GO:0005737">
    <property type="term" value="C:cytoplasm"/>
    <property type="evidence" value="ECO:0007669"/>
    <property type="project" value="UniProtKB-SubCell"/>
</dbReference>
<dbReference type="GO" id="GO:0048527">
    <property type="term" value="P:lateral root development"/>
    <property type="evidence" value="ECO:0007669"/>
    <property type="project" value="InterPro"/>
</dbReference>
<dbReference type="GO" id="GO:0000278">
    <property type="term" value="P:mitotic cell cycle"/>
    <property type="evidence" value="ECO:0007669"/>
    <property type="project" value="InterPro"/>
</dbReference>
<dbReference type="InterPro" id="IPR025265">
    <property type="entry name" value="WPP_dom"/>
</dbReference>
<feature type="domain" description="WPP" evidence="6">
    <location>
        <begin position="49"/>
        <end position="139"/>
    </location>
</feature>
<comment type="caution">
    <text evidence="7">The sequence shown here is derived from an EMBL/GenBank/DDBJ whole genome shotgun (WGS) entry which is preliminary data.</text>
</comment>
<keyword evidence="3" id="KW-0963">Cytoplasm</keyword>
<dbReference type="GO" id="GO:0005634">
    <property type="term" value="C:nucleus"/>
    <property type="evidence" value="ECO:0007669"/>
    <property type="project" value="UniProtKB-SubCell"/>
</dbReference>
<keyword evidence="4" id="KW-0539">Nucleus</keyword>
<dbReference type="InParanoid" id="A0A2P5EGU0"/>
<feature type="region of interest" description="Disordered" evidence="5">
    <location>
        <begin position="133"/>
        <end position="170"/>
    </location>
</feature>
<dbReference type="Pfam" id="PF13943">
    <property type="entry name" value="WPP"/>
    <property type="match status" value="1"/>
</dbReference>
<evidence type="ECO:0000313" key="7">
    <source>
        <dbReference type="EMBL" id="PON84714.1"/>
    </source>
</evidence>
<feature type="region of interest" description="Disordered" evidence="5">
    <location>
        <begin position="1"/>
        <end position="53"/>
    </location>
</feature>
<evidence type="ECO:0000259" key="6">
    <source>
        <dbReference type="Pfam" id="PF13943"/>
    </source>
</evidence>
<dbReference type="EMBL" id="JXTC01000158">
    <property type="protein sequence ID" value="PON84714.1"/>
    <property type="molecule type" value="Genomic_DNA"/>
</dbReference>
<dbReference type="OrthoDB" id="1927559at2759"/>
<feature type="compositionally biased region" description="Low complexity" evidence="5">
    <location>
        <begin position="136"/>
        <end position="150"/>
    </location>
</feature>
<accession>A0A2P5EGU0</accession>
<dbReference type="PANTHER" id="PTHR34362">
    <property type="entry name" value="WPP DOMAIN-CONTAINING PROTEIN 1-RELATED"/>
    <property type="match status" value="1"/>
</dbReference>
<dbReference type="Gene3D" id="1.10.246.200">
    <property type="entry name" value="WPP domain"/>
    <property type="match status" value="1"/>
</dbReference>
<dbReference type="STRING" id="63057.A0A2P5EGU0"/>
<organism evidence="7 8">
    <name type="scientific">Trema orientale</name>
    <name type="common">Charcoal tree</name>
    <name type="synonym">Celtis orientalis</name>
    <dbReference type="NCBI Taxonomy" id="63057"/>
    <lineage>
        <taxon>Eukaryota</taxon>
        <taxon>Viridiplantae</taxon>
        <taxon>Streptophyta</taxon>
        <taxon>Embryophyta</taxon>
        <taxon>Tracheophyta</taxon>
        <taxon>Spermatophyta</taxon>
        <taxon>Magnoliopsida</taxon>
        <taxon>eudicotyledons</taxon>
        <taxon>Gunneridae</taxon>
        <taxon>Pentapetalae</taxon>
        <taxon>rosids</taxon>
        <taxon>fabids</taxon>
        <taxon>Rosales</taxon>
        <taxon>Cannabaceae</taxon>
        <taxon>Trema</taxon>
    </lineage>
</organism>
<comment type="subcellular location">
    <subcellularLocation>
        <location evidence="2">Cytoplasm</location>
    </subcellularLocation>
    <subcellularLocation>
        <location evidence="1">Nucleus</location>
    </subcellularLocation>
</comment>
<keyword evidence="8" id="KW-1185">Reference proteome</keyword>
<evidence type="ECO:0000313" key="8">
    <source>
        <dbReference type="Proteomes" id="UP000237000"/>
    </source>
</evidence>
<sequence>MSDQESATITPPPPASHSHSEQDSSAMETPPKEEATPATNNKPPTRLGFSLWPPAQHTREAVVTRLIETLSTPSVLSNRYGTLPEDEASANARLIEEEAYSAAVGSAAAEDDGIQVLQVYSKEISKRMLDVVKARSAASGSAPSADGGASQQPEAVGSVDPKVENEESSS</sequence>
<dbReference type="InterPro" id="IPR044692">
    <property type="entry name" value="WPP1/2/3"/>
</dbReference>
<protein>
    <submittedName>
        <fullName evidence="7">WPP domain containing protein</fullName>
    </submittedName>
</protein>
<dbReference type="PANTHER" id="PTHR34362:SF1">
    <property type="entry name" value="WPP DOMAIN-CONTAINING PROTEIN 1-RELATED"/>
    <property type="match status" value="1"/>
</dbReference>
<gene>
    <name evidence="7" type="ORF">TorRG33x02_195410</name>
</gene>
<dbReference type="AlphaFoldDB" id="A0A2P5EGU0"/>
<reference evidence="8" key="1">
    <citation type="submission" date="2016-06" db="EMBL/GenBank/DDBJ databases">
        <title>Parallel loss of symbiosis genes in relatives of nitrogen-fixing non-legume Parasponia.</title>
        <authorList>
            <person name="Van Velzen R."/>
            <person name="Holmer R."/>
            <person name="Bu F."/>
            <person name="Rutten L."/>
            <person name="Van Zeijl A."/>
            <person name="Liu W."/>
            <person name="Santuari L."/>
            <person name="Cao Q."/>
            <person name="Sharma T."/>
            <person name="Shen D."/>
            <person name="Roswanjaya Y."/>
            <person name="Wardhani T."/>
            <person name="Kalhor M.S."/>
            <person name="Jansen J."/>
            <person name="Van den Hoogen J."/>
            <person name="Gungor B."/>
            <person name="Hartog M."/>
            <person name="Hontelez J."/>
            <person name="Verver J."/>
            <person name="Yang W.-C."/>
            <person name="Schijlen E."/>
            <person name="Repin R."/>
            <person name="Schilthuizen M."/>
            <person name="Schranz E."/>
            <person name="Heidstra R."/>
            <person name="Miyata K."/>
            <person name="Fedorova E."/>
            <person name="Kohlen W."/>
            <person name="Bisseling T."/>
            <person name="Smit S."/>
            <person name="Geurts R."/>
        </authorList>
    </citation>
    <scope>NUCLEOTIDE SEQUENCE [LARGE SCALE GENOMIC DNA]</scope>
    <source>
        <strain evidence="8">cv. RG33-2</strain>
    </source>
</reference>
<evidence type="ECO:0000256" key="3">
    <source>
        <dbReference type="ARBA" id="ARBA00022490"/>
    </source>
</evidence>
<dbReference type="FunCoup" id="A0A2P5EGU0">
    <property type="interactions" value="1800"/>
</dbReference>